<sequence length="98" mass="11278">MVHPKDALIAYTAVVGTRGLHVITCLTVSILEQLIKPCIPYLSFLLLLIPNLHCDLFAKQRLRSLLNEYLDVIGGLFILYINQPLFHEARVRSYYCYQ</sequence>
<evidence type="ECO:0000313" key="1">
    <source>
        <dbReference type="EMBL" id="TNV85554.1"/>
    </source>
</evidence>
<proteinExistence type="predicted"/>
<name>A0A8J8P4A2_HALGN</name>
<gene>
    <name evidence="1" type="ORF">FGO68_gene3708</name>
</gene>
<comment type="caution">
    <text evidence="1">The sequence shown here is derived from an EMBL/GenBank/DDBJ whole genome shotgun (WGS) entry which is preliminary data.</text>
</comment>
<organism evidence="1 2">
    <name type="scientific">Halteria grandinella</name>
    <dbReference type="NCBI Taxonomy" id="5974"/>
    <lineage>
        <taxon>Eukaryota</taxon>
        <taxon>Sar</taxon>
        <taxon>Alveolata</taxon>
        <taxon>Ciliophora</taxon>
        <taxon>Intramacronucleata</taxon>
        <taxon>Spirotrichea</taxon>
        <taxon>Stichotrichia</taxon>
        <taxon>Sporadotrichida</taxon>
        <taxon>Halteriidae</taxon>
        <taxon>Halteria</taxon>
    </lineage>
</organism>
<evidence type="ECO:0000313" key="2">
    <source>
        <dbReference type="Proteomes" id="UP000785679"/>
    </source>
</evidence>
<accession>A0A8J8P4A2</accession>
<dbReference type="Proteomes" id="UP000785679">
    <property type="component" value="Unassembled WGS sequence"/>
</dbReference>
<dbReference type="AlphaFoldDB" id="A0A8J8P4A2"/>
<protein>
    <submittedName>
        <fullName evidence="1">Uncharacterized protein</fullName>
    </submittedName>
</protein>
<reference evidence="1" key="1">
    <citation type="submission" date="2019-06" db="EMBL/GenBank/DDBJ databases">
        <authorList>
            <person name="Zheng W."/>
        </authorList>
    </citation>
    <scope>NUCLEOTIDE SEQUENCE</scope>
    <source>
        <strain evidence="1">QDHG01</strain>
    </source>
</reference>
<keyword evidence="2" id="KW-1185">Reference proteome</keyword>
<dbReference type="EMBL" id="RRYP01001734">
    <property type="protein sequence ID" value="TNV85554.1"/>
    <property type="molecule type" value="Genomic_DNA"/>
</dbReference>